<dbReference type="AlphaFoldDB" id="A0A835Q9F2"/>
<dbReference type="InterPro" id="IPR014756">
    <property type="entry name" value="Ig_E-set"/>
</dbReference>
<sequence length="442" mass="49494">MSSPSVAYLMSGHDGVLERDLALPRHTLDQKHMRLNTQSESSAPVFSAEASLPEEREQVLEDGLSGEKLTPSPSLMQRPSADPTPSKVDRVVAIRQASDPGFGNIREEVLVRANNFPIELELEDVRLPIRGESSERGGGSFECLIKTVRSVESTEPFISSSPGEKDHPRTISSPYRTPMDVDNINAGCSMWRAWSQHKSGDPLASFEAAEIISSDAQRSHQAIENVEKVTGDQDMIGTSGSSCMNEFNQDIIRDISERFQELETQLTSTLHQPQLKNVDTYKVQNHQNQESLLLELHKLSDVLEFQQNEIKKARDILRSTKAKLAVMEGKITLQATETHKLLQQQNQRKHEASSQTSLFLLLHSVCITWSGSASEVLLAGSFDGWINHRRMEKPNTGMFTLKLQLYPGRYEIKFIVDGVWAVDPLRPIVRNNGFENNLLIVP</sequence>
<dbReference type="SUPFAM" id="SSF81296">
    <property type="entry name" value="E set domains"/>
    <property type="match status" value="1"/>
</dbReference>
<organism evidence="4 5">
    <name type="scientific">Vanilla planifolia</name>
    <name type="common">Vanilla</name>
    <dbReference type="NCBI Taxonomy" id="51239"/>
    <lineage>
        <taxon>Eukaryota</taxon>
        <taxon>Viridiplantae</taxon>
        <taxon>Streptophyta</taxon>
        <taxon>Embryophyta</taxon>
        <taxon>Tracheophyta</taxon>
        <taxon>Spermatophyta</taxon>
        <taxon>Magnoliopsida</taxon>
        <taxon>Liliopsida</taxon>
        <taxon>Asparagales</taxon>
        <taxon>Orchidaceae</taxon>
        <taxon>Vanilloideae</taxon>
        <taxon>Vanilleae</taxon>
        <taxon>Vanilla</taxon>
    </lineage>
</organism>
<name>A0A835Q9F2_VANPL</name>
<feature type="coiled-coil region" evidence="1">
    <location>
        <begin position="296"/>
        <end position="323"/>
    </location>
</feature>
<reference evidence="4 5" key="1">
    <citation type="journal article" date="2020" name="Nat. Food">
        <title>A phased Vanilla planifolia genome enables genetic improvement of flavour and production.</title>
        <authorList>
            <person name="Hasing T."/>
            <person name="Tang H."/>
            <person name="Brym M."/>
            <person name="Khazi F."/>
            <person name="Huang T."/>
            <person name="Chambers A.H."/>
        </authorList>
    </citation>
    <scope>NUCLEOTIDE SEQUENCE [LARGE SCALE GENOMIC DNA]</scope>
    <source>
        <tissue evidence="4">Leaf</tissue>
    </source>
</reference>
<feature type="region of interest" description="Disordered" evidence="2">
    <location>
        <begin position="155"/>
        <end position="178"/>
    </location>
</feature>
<dbReference type="InterPro" id="IPR013783">
    <property type="entry name" value="Ig-like_fold"/>
</dbReference>
<dbReference type="EMBL" id="JADCNM010000009">
    <property type="protein sequence ID" value="KAG0468905.1"/>
    <property type="molecule type" value="Genomic_DNA"/>
</dbReference>
<dbReference type="PANTHER" id="PTHR47434:SF1">
    <property type="entry name" value="PROTEIN PTST HOMOLOG 2, CHLOROPLASTIC"/>
    <property type="match status" value="1"/>
</dbReference>
<evidence type="ECO:0000256" key="2">
    <source>
        <dbReference type="SAM" id="MobiDB-lite"/>
    </source>
</evidence>
<evidence type="ECO:0000313" key="5">
    <source>
        <dbReference type="Proteomes" id="UP000639772"/>
    </source>
</evidence>
<evidence type="ECO:0000313" key="4">
    <source>
        <dbReference type="EMBL" id="KAG0468905.1"/>
    </source>
</evidence>
<keyword evidence="1" id="KW-0175">Coiled coil</keyword>
<feature type="region of interest" description="Disordered" evidence="2">
    <location>
        <begin position="35"/>
        <end position="87"/>
    </location>
</feature>
<evidence type="ECO:0000256" key="1">
    <source>
        <dbReference type="SAM" id="Coils"/>
    </source>
</evidence>
<feature type="domain" description="AMP-activated protein kinase glycogen-binding" evidence="3">
    <location>
        <begin position="365"/>
        <end position="441"/>
    </location>
</feature>
<dbReference type="CDD" id="cd02859">
    <property type="entry name" value="E_set_AMPKbeta_like_N"/>
    <property type="match status" value="1"/>
</dbReference>
<gene>
    <name evidence="4" type="ORF">HPP92_018233</name>
</gene>
<protein>
    <recommendedName>
        <fullName evidence="3">AMP-activated protein kinase glycogen-binding domain-containing protein</fullName>
    </recommendedName>
</protein>
<dbReference type="Proteomes" id="UP000639772">
    <property type="component" value="Chromosome 9"/>
</dbReference>
<accession>A0A835Q9F2</accession>
<proteinExistence type="predicted"/>
<dbReference type="PANTHER" id="PTHR47434">
    <property type="entry name" value="PROTEIN PTST HOMOLOG 3, CHLOROPLASTIC"/>
    <property type="match status" value="1"/>
</dbReference>
<dbReference type="InterPro" id="IPR032640">
    <property type="entry name" value="AMPK1_CBM"/>
</dbReference>
<feature type="compositionally biased region" description="Polar residues" evidence="2">
    <location>
        <begin position="35"/>
        <end position="44"/>
    </location>
</feature>
<dbReference type="Pfam" id="PF16561">
    <property type="entry name" value="AMPK1_CBM"/>
    <property type="match status" value="1"/>
</dbReference>
<dbReference type="GO" id="GO:0009507">
    <property type="term" value="C:chloroplast"/>
    <property type="evidence" value="ECO:0007669"/>
    <property type="project" value="UniProtKB-ARBA"/>
</dbReference>
<dbReference type="Gene3D" id="2.60.40.10">
    <property type="entry name" value="Immunoglobulins"/>
    <property type="match status" value="1"/>
</dbReference>
<evidence type="ECO:0000259" key="3">
    <source>
        <dbReference type="Pfam" id="PF16561"/>
    </source>
</evidence>
<dbReference type="OrthoDB" id="531008at2759"/>
<comment type="caution">
    <text evidence="4">The sequence shown here is derived from an EMBL/GenBank/DDBJ whole genome shotgun (WGS) entry which is preliminary data.</text>
</comment>